<dbReference type="PaxDb" id="3708-A0A078IE13"/>
<dbReference type="EMBL" id="LK032761">
    <property type="protein sequence ID" value="CDY48231.1"/>
    <property type="molecule type" value="Genomic_DNA"/>
</dbReference>
<protein>
    <submittedName>
        <fullName evidence="1">(rape) hypothetical protein</fullName>
    </submittedName>
    <submittedName>
        <fullName evidence="2">BnaAnng09610D protein</fullName>
    </submittedName>
</protein>
<sequence length="106" mass="12557">MEEEKTTEFLWDLNNSKNFVIWIRGISGVLRIAISIEESIYFLQVKLWKGLEEMSILRGDDRIRGPFKDWKIYCGKKVLLQGRTCIMNERPMILSAVKIRQMNDNF</sequence>
<accession>A0A078IE13</accession>
<reference evidence="2" key="2">
    <citation type="submission" date="2014-06" db="EMBL/GenBank/DDBJ databases">
        <authorList>
            <person name="Genoscope - CEA"/>
        </authorList>
    </citation>
    <scope>NUCLEOTIDE SEQUENCE</scope>
</reference>
<organism evidence="2 3">
    <name type="scientific">Brassica napus</name>
    <name type="common">Rape</name>
    <dbReference type="NCBI Taxonomy" id="3708"/>
    <lineage>
        <taxon>Eukaryota</taxon>
        <taxon>Viridiplantae</taxon>
        <taxon>Streptophyta</taxon>
        <taxon>Embryophyta</taxon>
        <taxon>Tracheophyta</taxon>
        <taxon>Spermatophyta</taxon>
        <taxon>Magnoliopsida</taxon>
        <taxon>eudicotyledons</taxon>
        <taxon>Gunneridae</taxon>
        <taxon>Pentapetalae</taxon>
        <taxon>rosids</taxon>
        <taxon>malvids</taxon>
        <taxon>Brassicales</taxon>
        <taxon>Brassicaceae</taxon>
        <taxon>Brassiceae</taxon>
        <taxon>Brassica</taxon>
    </lineage>
</organism>
<dbReference type="Proteomes" id="UP000028999">
    <property type="component" value="Unassembled WGS sequence"/>
</dbReference>
<dbReference type="Gramene" id="CDY48231">
    <property type="protein sequence ID" value="CDY48231"/>
    <property type="gene ID" value="GSBRNA2T00089089001"/>
</dbReference>
<evidence type="ECO:0000313" key="1">
    <source>
        <dbReference type="EMBL" id="CAF2158008.1"/>
    </source>
</evidence>
<evidence type="ECO:0000313" key="3">
    <source>
        <dbReference type="Proteomes" id="UP000028999"/>
    </source>
</evidence>
<dbReference type="Proteomes" id="UP001295469">
    <property type="component" value="Chromosome A07"/>
</dbReference>
<gene>
    <name evidence="2" type="primary">BnaAnng09610D</name>
    <name evidence="1" type="ORF">DARMORV10_A07P06070.1</name>
    <name evidence="2" type="ORF">GSBRNA2T00089089001</name>
</gene>
<keyword evidence="3" id="KW-1185">Reference proteome</keyword>
<name>A0A078IE13_BRANA</name>
<evidence type="ECO:0000313" key="2">
    <source>
        <dbReference type="EMBL" id="CDY48231.1"/>
    </source>
</evidence>
<proteinExistence type="predicted"/>
<dbReference type="AlphaFoldDB" id="A0A078IE13"/>
<reference evidence="2 3" key="1">
    <citation type="journal article" date="2014" name="Science">
        <title>Plant genetics. Early allopolyploid evolution in the post-Neolithic Brassica napus oilseed genome.</title>
        <authorList>
            <person name="Chalhoub B."/>
            <person name="Denoeud F."/>
            <person name="Liu S."/>
            <person name="Parkin I.A."/>
            <person name="Tang H."/>
            <person name="Wang X."/>
            <person name="Chiquet J."/>
            <person name="Belcram H."/>
            <person name="Tong C."/>
            <person name="Samans B."/>
            <person name="Correa M."/>
            <person name="Da Silva C."/>
            <person name="Just J."/>
            <person name="Falentin C."/>
            <person name="Koh C.S."/>
            <person name="Le Clainche I."/>
            <person name="Bernard M."/>
            <person name="Bento P."/>
            <person name="Noel B."/>
            <person name="Labadie K."/>
            <person name="Alberti A."/>
            <person name="Charles M."/>
            <person name="Arnaud D."/>
            <person name="Guo H."/>
            <person name="Daviaud C."/>
            <person name="Alamery S."/>
            <person name="Jabbari K."/>
            <person name="Zhao M."/>
            <person name="Edger P.P."/>
            <person name="Chelaifa H."/>
            <person name="Tack D."/>
            <person name="Lassalle G."/>
            <person name="Mestiri I."/>
            <person name="Schnel N."/>
            <person name="Le Paslier M.C."/>
            <person name="Fan G."/>
            <person name="Renault V."/>
            <person name="Bayer P.E."/>
            <person name="Golicz A.A."/>
            <person name="Manoli S."/>
            <person name="Lee T.H."/>
            <person name="Thi V.H."/>
            <person name="Chalabi S."/>
            <person name="Hu Q."/>
            <person name="Fan C."/>
            <person name="Tollenaere R."/>
            <person name="Lu Y."/>
            <person name="Battail C."/>
            <person name="Shen J."/>
            <person name="Sidebottom C.H."/>
            <person name="Wang X."/>
            <person name="Canaguier A."/>
            <person name="Chauveau A."/>
            <person name="Berard A."/>
            <person name="Deniot G."/>
            <person name="Guan M."/>
            <person name="Liu Z."/>
            <person name="Sun F."/>
            <person name="Lim Y.P."/>
            <person name="Lyons E."/>
            <person name="Town C.D."/>
            <person name="Bancroft I."/>
            <person name="Wang X."/>
            <person name="Meng J."/>
            <person name="Ma J."/>
            <person name="Pires J.C."/>
            <person name="King G.J."/>
            <person name="Brunel D."/>
            <person name="Delourme R."/>
            <person name="Renard M."/>
            <person name="Aury J.M."/>
            <person name="Adams K.L."/>
            <person name="Batley J."/>
            <person name="Snowdon R.J."/>
            <person name="Tost J."/>
            <person name="Edwards D."/>
            <person name="Zhou Y."/>
            <person name="Hua W."/>
            <person name="Sharpe A.G."/>
            <person name="Paterson A.H."/>
            <person name="Guan C."/>
            <person name="Wincker P."/>
        </authorList>
    </citation>
    <scope>NUCLEOTIDE SEQUENCE [LARGE SCALE GENOMIC DNA]</scope>
    <source>
        <strain evidence="3">cv. Darmor-bzh</strain>
    </source>
</reference>
<reference evidence="1" key="3">
    <citation type="submission" date="2021-01" db="EMBL/GenBank/DDBJ databases">
        <authorList>
            <consortium name="Genoscope - CEA"/>
            <person name="William W."/>
        </authorList>
    </citation>
    <scope>NUCLEOTIDE SEQUENCE</scope>
</reference>
<dbReference type="EMBL" id="HG994361">
    <property type="protein sequence ID" value="CAF2158008.1"/>
    <property type="molecule type" value="Genomic_DNA"/>
</dbReference>